<reference evidence="8" key="1">
    <citation type="submission" date="2023-08" db="EMBL/GenBank/DDBJ databases">
        <authorList>
            <person name="Messyasz A."/>
            <person name="Mannisto M.K."/>
            <person name="Kerkhof L.J."/>
            <person name="Haggblom M."/>
        </authorList>
    </citation>
    <scope>NUCLEOTIDE SEQUENCE</scope>
    <source>
        <strain evidence="8">M8UP39</strain>
    </source>
</reference>
<dbReference type="Gene3D" id="1.20.1250.20">
    <property type="entry name" value="MFS general substrate transporter like domains"/>
    <property type="match status" value="2"/>
</dbReference>
<dbReference type="EMBL" id="CP132938">
    <property type="protein sequence ID" value="XCB24637.1"/>
    <property type="molecule type" value="Genomic_DNA"/>
</dbReference>
<feature type="transmembrane region" description="Helical" evidence="7">
    <location>
        <begin position="333"/>
        <end position="353"/>
    </location>
</feature>
<protein>
    <submittedName>
        <fullName evidence="8">MFS transporter</fullName>
    </submittedName>
</protein>
<evidence type="ECO:0000256" key="7">
    <source>
        <dbReference type="SAM" id="Phobius"/>
    </source>
</evidence>
<feature type="transmembrane region" description="Helical" evidence="7">
    <location>
        <begin position="373"/>
        <end position="392"/>
    </location>
</feature>
<keyword evidence="6 7" id="KW-0472">Membrane</keyword>
<dbReference type="GO" id="GO:0015213">
    <property type="term" value="F:uridine transmembrane transporter activity"/>
    <property type="evidence" value="ECO:0007669"/>
    <property type="project" value="TreeGrafter"/>
</dbReference>
<dbReference type="Pfam" id="PF03825">
    <property type="entry name" value="Nuc_H_symport"/>
    <property type="match status" value="1"/>
</dbReference>
<feature type="transmembrane region" description="Helical" evidence="7">
    <location>
        <begin position="293"/>
        <end position="312"/>
    </location>
</feature>
<feature type="transmembrane region" description="Helical" evidence="7">
    <location>
        <begin position="268"/>
        <end position="287"/>
    </location>
</feature>
<evidence type="ECO:0000256" key="1">
    <source>
        <dbReference type="ARBA" id="ARBA00004651"/>
    </source>
</evidence>
<keyword evidence="4 7" id="KW-0812">Transmembrane</keyword>
<dbReference type="RefSeq" id="WP_353073879.1">
    <property type="nucleotide sequence ID" value="NZ_CP132938.1"/>
</dbReference>
<dbReference type="InterPro" id="IPR036259">
    <property type="entry name" value="MFS_trans_sf"/>
</dbReference>
<feature type="transmembrane region" description="Helical" evidence="7">
    <location>
        <begin position="42"/>
        <end position="62"/>
    </location>
</feature>
<dbReference type="SUPFAM" id="SSF103473">
    <property type="entry name" value="MFS general substrate transporter"/>
    <property type="match status" value="1"/>
</dbReference>
<organism evidence="8">
    <name type="scientific">Tunturiibacter gelidiferens</name>
    <dbReference type="NCBI Taxonomy" id="3069689"/>
    <lineage>
        <taxon>Bacteria</taxon>
        <taxon>Pseudomonadati</taxon>
        <taxon>Acidobacteriota</taxon>
        <taxon>Terriglobia</taxon>
        <taxon>Terriglobales</taxon>
        <taxon>Acidobacteriaceae</taxon>
        <taxon>Tunturiibacter</taxon>
    </lineage>
</organism>
<dbReference type="PANTHER" id="PTHR23522:SF4">
    <property type="entry name" value="NUCLEOSIDE PERMEASE NUPG-RELATED"/>
    <property type="match status" value="1"/>
</dbReference>
<comment type="subcellular location">
    <subcellularLocation>
        <location evidence="1">Cell membrane</location>
        <topology evidence="1">Multi-pass membrane protein</topology>
    </subcellularLocation>
</comment>
<gene>
    <name evidence="8" type="ORF">RBB81_00625</name>
</gene>
<reference evidence="8" key="2">
    <citation type="journal article" date="2024" name="Environ. Microbiol.">
        <title>Genome analysis and description of Tunturibacter gen. nov. expands the diversity of Terriglobia in tundra soils.</title>
        <authorList>
            <person name="Messyasz A."/>
            <person name="Mannisto M.K."/>
            <person name="Kerkhof L.J."/>
            <person name="Haggblom M.M."/>
        </authorList>
    </citation>
    <scope>NUCLEOTIDE SEQUENCE</scope>
    <source>
        <strain evidence="8">M8UP39</strain>
    </source>
</reference>
<dbReference type="GO" id="GO:0005886">
    <property type="term" value="C:plasma membrane"/>
    <property type="evidence" value="ECO:0007669"/>
    <property type="project" value="UniProtKB-SubCell"/>
</dbReference>
<dbReference type="KEGG" id="tgi:RBB81_00625"/>
<feature type="transmembrane region" description="Helical" evidence="7">
    <location>
        <begin position="71"/>
        <end position="92"/>
    </location>
</feature>
<evidence type="ECO:0000256" key="2">
    <source>
        <dbReference type="ARBA" id="ARBA00022448"/>
    </source>
</evidence>
<keyword evidence="2" id="KW-0813">Transport</keyword>
<dbReference type="PANTHER" id="PTHR23522">
    <property type="entry name" value="BLL5896 PROTEIN"/>
    <property type="match status" value="1"/>
</dbReference>
<evidence type="ECO:0000256" key="4">
    <source>
        <dbReference type="ARBA" id="ARBA00022692"/>
    </source>
</evidence>
<evidence type="ECO:0000256" key="3">
    <source>
        <dbReference type="ARBA" id="ARBA00022475"/>
    </source>
</evidence>
<accession>A0AAU7Z7B0</accession>
<feature type="transmembrane region" description="Helical" evidence="7">
    <location>
        <begin position="205"/>
        <end position="224"/>
    </location>
</feature>
<evidence type="ECO:0000256" key="6">
    <source>
        <dbReference type="ARBA" id="ARBA00023136"/>
    </source>
</evidence>
<name>A0AAU7Z7B0_9BACT</name>
<dbReference type="AlphaFoldDB" id="A0AAU7Z7B0"/>
<evidence type="ECO:0000256" key="5">
    <source>
        <dbReference type="ARBA" id="ARBA00022989"/>
    </source>
</evidence>
<keyword evidence="5 7" id="KW-1133">Transmembrane helix</keyword>
<dbReference type="InterPro" id="IPR004740">
    <property type="entry name" value="Nuc_H_symport"/>
</dbReference>
<dbReference type="GO" id="GO:0015212">
    <property type="term" value="F:cytidine transmembrane transporter activity"/>
    <property type="evidence" value="ECO:0007669"/>
    <property type="project" value="TreeGrafter"/>
</dbReference>
<sequence>MQIRLRLGAMMFLEYFIWGAWYVTVGTWLASSLHFTGQQIGLAAGTTAVGAMIAPFFVGLIADKLFATQRVLAGLHLLGGILLFLASQQIVFSAIYPLLLLYCLCFMPTLALTNSLAFRQMSDPKLEFGPIRVLGTAGWITAGLLVGTLRLEATARPLQLAAALSILMALYCLTLPDTPPLAREGRFTLSSIFPREAIALLRERSMAVFAIASFLICIPLQFYYAFTNLFLNEAGVHNAAGKMTGGQMSELFCMLLIPWFFRRLGVKYMLVAGMSAWVLRYLLFAYGNADSKVWMFWLGILLHGICYDFFFVTGQIYIDRKASHALRAAAQGLITFITYGAGMFVGSWLSGAVVERYTTTSATGATVHSWQSIWIVAASASAAVLVLFLVTFTDKENSPVTAAESAGATPIEAPL</sequence>
<feature type="transmembrane region" description="Helical" evidence="7">
    <location>
        <begin position="98"/>
        <end position="118"/>
    </location>
</feature>
<evidence type="ECO:0000313" key="8">
    <source>
        <dbReference type="EMBL" id="XCB24637.1"/>
    </source>
</evidence>
<proteinExistence type="predicted"/>
<feature type="transmembrane region" description="Helical" evidence="7">
    <location>
        <begin position="12"/>
        <end position="30"/>
    </location>
</feature>
<keyword evidence="3" id="KW-1003">Cell membrane</keyword>